<dbReference type="SUPFAM" id="SSF52540">
    <property type="entry name" value="P-loop containing nucleoside triphosphate hydrolases"/>
    <property type="match status" value="1"/>
</dbReference>
<dbReference type="Proteomes" id="UP001206639">
    <property type="component" value="Unassembled WGS sequence"/>
</dbReference>
<accession>A0ABT2M914</accession>
<dbReference type="InterPro" id="IPR047748">
    <property type="entry name" value="AztA-like"/>
</dbReference>
<dbReference type="SMART" id="SM00382">
    <property type="entry name" value="AAA"/>
    <property type="match status" value="1"/>
</dbReference>
<dbReference type="InterPro" id="IPR003439">
    <property type="entry name" value="ABC_transporter-like_ATP-bd"/>
</dbReference>
<keyword evidence="2" id="KW-0813">Transport</keyword>
<name>A0ABT2M914_9MYCO</name>
<keyword evidence="4 6" id="KW-0067">ATP-binding</keyword>
<dbReference type="Pfam" id="PF00005">
    <property type="entry name" value="ABC_tran"/>
    <property type="match status" value="1"/>
</dbReference>
<dbReference type="PANTHER" id="PTHR42734">
    <property type="entry name" value="METAL TRANSPORT SYSTEM ATP-BINDING PROTEIN TM_0124-RELATED"/>
    <property type="match status" value="1"/>
</dbReference>
<dbReference type="Gene3D" id="3.40.50.300">
    <property type="entry name" value="P-loop containing nucleotide triphosphate hydrolases"/>
    <property type="match status" value="1"/>
</dbReference>
<dbReference type="RefSeq" id="WP_260991914.1">
    <property type="nucleotide sequence ID" value="NZ_JAODWD010000001.1"/>
</dbReference>
<sequence length="230" mass="24551">MADGIRLERVSFGYNGTQVFDELTLQVPGSMGTAVIGANGSGKSTLLGLIAGTLRPQSGSIDVRNPEGIALAVQHNQVSETFPITVAEAVAMGRWRSLGLWRRASNADRAIVDYWIAAFDLDDLRRRRLGSLSGGQRQRTLLAQTFAQESPIVLLDEPTVGLDAESRERLRFHVDRLARAGTTVVAATHDVELAGRFDLCVLLGGGRVLATGTPSDVLTESNLAAALTLG</sequence>
<proteinExistence type="inferred from homology"/>
<comment type="caution">
    <text evidence="6">The sequence shown here is derived from an EMBL/GenBank/DDBJ whole genome shotgun (WGS) entry which is preliminary data.</text>
</comment>
<dbReference type="PANTHER" id="PTHR42734:SF5">
    <property type="entry name" value="IRON TRANSPORT SYSTEM ATP-BINDING PROTEIN HI_0361-RELATED"/>
    <property type="match status" value="1"/>
</dbReference>
<evidence type="ECO:0000256" key="4">
    <source>
        <dbReference type="ARBA" id="ARBA00022840"/>
    </source>
</evidence>
<evidence type="ECO:0000313" key="7">
    <source>
        <dbReference type="Proteomes" id="UP001206639"/>
    </source>
</evidence>
<comment type="similarity">
    <text evidence="1">Belongs to the ABC transporter superfamily.</text>
</comment>
<protein>
    <submittedName>
        <fullName evidence="6">Zinc ABC transporter ATP-binding protein AztA</fullName>
    </submittedName>
</protein>
<evidence type="ECO:0000313" key="6">
    <source>
        <dbReference type="EMBL" id="MCT7657910.1"/>
    </source>
</evidence>
<evidence type="ECO:0000256" key="2">
    <source>
        <dbReference type="ARBA" id="ARBA00022448"/>
    </source>
</evidence>
<keyword evidence="7" id="KW-1185">Reference proteome</keyword>
<dbReference type="InterPro" id="IPR003593">
    <property type="entry name" value="AAA+_ATPase"/>
</dbReference>
<dbReference type="InterPro" id="IPR027417">
    <property type="entry name" value="P-loop_NTPase"/>
</dbReference>
<evidence type="ECO:0000259" key="5">
    <source>
        <dbReference type="PROSITE" id="PS50893"/>
    </source>
</evidence>
<feature type="domain" description="ABC transporter" evidence="5">
    <location>
        <begin position="5"/>
        <end position="230"/>
    </location>
</feature>
<dbReference type="GO" id="GO:0005524">
    <property type="term" value="F:ATP binding"/>
    <property type="evidence" value="ECO:0007669"/>
    <property type="project" value="UniProtKB-KW"/>
</dbReference>
<dbReference type="InterPro" id="IPR050153">
    <property type="entry name" value="Metal_Ion_Import_ABC"/>
</dbReference>
<dbReference type="EMBL" id="JAODWD010000001">
    <property type="protein sequence ID" value="MCT7657910.1"/>
    <property type="molecule type" value="Genomic_DNA"/>
</dbReference>
<dbReference type="PROSITE" id="PS50893">
    <property type="entry name" value="ABC_TRANSPORTER_2"/>
    <property type="match status" value="1"/>
</dbReference>
<gene>
    <name evidence="6" type="primary">aztA</name>
    <name evidence="6" type="ORF">N4S67_05700</name>
</gene>
<evidence type="ECO:0000256" key="1">
    <source>
        <dbReference type="ARBA" id="ARBA00005417"/>
    </source>
</evidence>
<reference evidence="7" key="1">
    <citation type="submission" date="2023-07" db="EMBL/GenBank/DDBJ databases">
        <authorList>
            <person name="Deng Y."/>
            <person name="Zhang Y.-Q."/>
        </authorList>
    </citation>
    <scope>NUCLEOTIDE SEQUENCE [LARGE SCALE GENOMIC DNA]</scope>
    <source>
        <strain evidence="7">CPCC 205710</strain>
    </source>
</reference>
<organism evidence="6 7">
    <name type="scientific">Mycobacterium deserti</name>
    <dbReference type="NCBI Taxonomy" id="2978347"/>
    <lineage>
        <taxon>Bacteria</taxon>
        <taxon>Bacillati</taxon>
        <taxon>Actinomycetota</taxon>
        <taxon>Actinomycetes</taxon>
        <taxon>Mycobacteriales</taxon>
        <taxon>Mycobacteriaceae</taxon>
        <taxon>Mycobacterium</taxon>
    </lineage>
</organism>
<dbReference type="NCBIfam" id="NF040873">
    <property type="entry name" value="AztA"/>
    <property type="match status" value="1"/>
</dbReference>
<evidence type="ECO:0000256" key="3">
    <source>
        <dbReference type="ARBA" id="ARBA00022741"/>
    </source>
</evidence>
<keyword evidence="3" id="KW-0547">Nucleotide-binding</keyword>